<keyword evidence="6 8" id="KW-0378">Hydrolase</keyword>
<dbReference type="SUPFAM" id="SSF53927">
    <property type="entry name" value="Cytidine deaminase-like"/>
    <property type="match status" value="1"/>
</dbReference>
<dbReference type="Gene3D" id="3.40.50.1380">
    <property type="entry name" value="Methylglyoxal synthase-like domain"/>
    <property type="match status" value="1"/>
</dbReference>
<evidence type="ECO:0000256" key="1">
    <source>
        <dbReference type="ARBA" id="ARBA00004844"/>
    </source>
</evidence>
<proteinExistence type="inferred from homology"/>
<organism evidence="10 11">
    <name type="scientific">Archangium gephyra</name>
    <dbReference type="NCBI Taxonomy" id="48"/>
    <lineage>
        <taxon>Bacteria</taxon>
        <taxon>Pseudomonadati</taxon>
        <taxon>Myxococcota</taxon>
        <taxon>Myxococcia</taxon>
        <taxon>Myxococcales</taxon>
        <taxon>Cystobacterineae</taxon>
        <taxon>Archangiaceae</taxon>
        <taxon>Archangium</taxon>
    </lineage>
</organism>
<comment type="pathway">
    <text evidence="1 8">Purine metabolism; IMP biosynthesis via de novo pathway; IMP from 5-formamido-1-(5-phospho-D-ribosyl)imidazole-4-carboxamide: step 1/1.</text>
</comment>
<evidence type="ECO:0000259" key="9">
    <source>
        <dbReference type="PROSITE" id="PS51855"/>
    </source>
</evidence>
<evidence type="ECO:0000256" key="5">
    <source>
        <dbReference type="ARBA" id="ARBA00022755"/>
    </source>
</evidence>
<evidence type="ECO:0000256" key="8">
    <source>
        <dbReference type="HAMAP-Rule" id="MF_00139"/>
    </source>
</evidence>
<dbReference type="CDD" id="cd01421">
    <property type="entry name" value="IMPCH"/>
    <property type="match status" value="1"/>
</dbReference>
<evidence type="ECO:0000256" key="2">
    <source>
        <dbReference type="ARBA" id="ARBA00004954"/>
    </source>
</evidence>
<comment type="domain">
    <text evidence="8">The IMP cyclohydrolase activity resides in the N-terminal region.</text>
</comment>
<name>A0ABX9K8A1_9BACT</name>
<dbReference type="InterPro" id="IPR002695">
    <property type="entry name" value="PurH-like"/>
</dbReference>
<dbReference type="Gene3D" id="3.40.140.20">
    <property type="match status" value="2"/>
</dbReference>
<comment type="catalytic activity">
    <reaction evidence="8">
        <text>IMP + H2O = 5-formamido-1-(5-phospho-D-ribosyl)imidazole-4-carboxamide</text>
        <dbReference type="Rhea" id="RHEA:18445"/>
        <dbReference type="ChEBI" id="CHEBI:15377"/>
        <dbReference type="ChEBI" id="CHEBI:58053"/>
        <dbReference type="ChEBI" id="CHEBI:58467"/>
        <dbReference type="EC" id="3.5.4.10"/>
    </reaction>
</comment>
<dbReference type="NCBIfam" id="TIGR00355">
    <property type="entry name" value="purH"/>
    <property type="match status" value="1"/>
</dbReference>
<evidence type="ECO:0000256" key="3">
    <source>
        <dbReference type="ARBA" id="ARBA00007667"/>
    </source>
</evidence>
<keyword evidence="4 8" id="KW-0808">Transferase</keyword>
<comment type="similarity">
    <text evidence="3 8">Belongs to the PurH family.</text>
</comment>
<dbReference type="InterPro" id="IPR024051">
    <property type="entry name" value="AICAR_Tfase_dup_dom_sf"/>
</dbReference>
<dbReference type="InterPro" id="IPR016193">
    <property type="entry name" value="Cytidine_deaminase-like"/>
</dbReference>
<dbReference type="SMART" id="SM00798">
    <property type="entry name" value="AICARFT_IMPCHas"/>
    <property type="match status" value="1"/>
</dbReference>
<comment type="catalytic activity">
    <reaction evidence="8">
        <text>(6R)-10-formyltetrahydrofolate + 5-amino-1-(5-phospho-beta-D-ribosyl)imidazole-4-carboxamide = 5-formamido-1-(5-phospho-D-ribosyl)imidazole-4-carboxamide + (6S)-5,6,7,8-tetrahydrofolate</text>
        <dbReference type="Rhea" id="RHEA:22192"/>
        <dbReference type="ChEBI" id="CHEBI:57453"/>
        <dbReference type="ChEBI" id="CHEBI:58467"/>
        <dbReference type="ChEBI" id="CHEBI:58475"/>
        <dbReference type="ChEBI" id="CHEBI:195366"/>
        <dbReference type="EC" id="2.1.2.3"/>
    </reaction>
</comment>
<protein>
    <recommendedName>
        <fullName evidence="8">Bifunctional purine biosynthesis protein PurH</fullName>
    </recommendedName>
    <domain>
        <recommendedName>
            <fullName evidence="8">Phosphoribosylaminoimidazolecarboxamide formyltransferase</fullName>
            <ecNumber evidence="8">2.1.2.3</ecNumber>
        </recommendedName>
        <alternativeName>
            <fullName evidence="8">AICAR transformylase</fullName>
        </alternativeName>
    </domain>
    <domain>
        <recommendedName>
            <fullName evidence="8">IMP cyclohydrolase</fullName>
            <ecNumber evidence="8">3.5.4.10</ecNumber>
        </recommendedName>
        <alternativeName>
            <fullName evidence="8">ATIC</fullName>
        </alternativeName>
        <alternativeName>
            <fullName evidence="8">IMP synthase</fullName>
        </alternativeName>
        <alternativeName>
            <fullName evidence="8">Inosinicase</fullName>
        </alternativeName>
    </domain>
</protein>
<dbReference type="InterPro" id="IPR036914">
    <property type="entry name" value="MGS-like_dom_sf"/>
</dbReference>
<dbReference type="EC" id="3.5.4.10" evidence="8"/>
<evidence type="ECO:0000256" key="4">
    <source>
        <dbReference type="ARBA" id="ARBA00022679"/>
    </source>
</evidence>
<dbReference type="PIRSF" id="PIRSF000414">
    <property type="entry name" value="AICARFT_IMPCHas"/>
    <property type="match status" value="1"/>
</dbReference>
<evidence type="ECO:0000256" key="7">
    <source>
        <dbReference type="ARBA" id="ARBA00023268"/>
    </source>
</evidence>
<keyword evidence="7 8" id="KW-0511">Multifunctional enzyme</keyword>
<keyword evidence="5 8" id="KW-0658">Purine biosynthesis</keyword>
<sequence length="532" mass="56888">MGWLLDEPPLLQTEARNPVLALLSVSDKRGLVPFAQGLVRLGFELLSTGGTLAALQAAGVPAKKVSEHTQSPEILGGRVKTLHPRIHGGLLGRPDLESDRAEMASNGIAPISLVAVNLYPFRQTVASGASEADVIEQIDIGGPAMVRASAKNFRHVTVVVDPDDYEAVLAELEKSRATSEETRRRLMRKAFAHTAAYDASISNWLSAQAGEPFPQEQTLAFQKVQNLRYGENPHQRGAFYREHAVPAEPTVAFSRVLQGKELSYNNILDLDAALGLVLEFPEQPCAVIIKHNTPCGVALDASLVTAYRTARAIDEVSAFGGIVALNREVDRTCAEALAETFLEAVIAPTYSAEALQVLAAKKNLRLLEAGPALASTSARPRSQLEARSVSGGLVLQDRDAVEPPLEWKVVSKRAPTPEEERALRFAWRVCKHVKSNAIVFSNASKLLAAGGGQTSRVDSAKIAAGRGGEALKGSAVASDAFFPFRDGLDEAARAGATCVIQPGGSVRDSELIAAADEHGMAMVLTGVRHFRH</sequence>
<comment type="pathway">
    <text evidence="2 8">Purine metabolism; IMP biosynthesis via de novo pathway; 5-formamido-1-(5-phospho-D-ribosyl)imidazole-4-carboxamide from 5-amino-1-(5-phospho-D-ribosyl)imidazole-4-carboxamide (10-formyl THF route): step 1/1.</text>
</comment>
<keyword evidence="11" id="KW-1185">Reference proteome</keyword>
<dbReference type="PANTHER" id="PTHR11692:SF0">
    <property type="entry name" value="BIFUNCTIONAL PURINE BIOSYNTHESIS PROTEIN ATIC"/>
    <property type="match status" value="1"/>
</dbReference>
<gene>
    <name evidence="8" type="primary">purH</name>
    <name evidence="10" type="ORF">ATI61_102215</name>
</gene>
<evidence type="ECO:0000313" key="10">
    <source>
        <dbReference type="EMBL" id="REG35842.1"/>
    </source>
</evidence>
<dbReference type="SUPFAM" id="SSF52335">
    <property type="entry name" value="Methylglyoxal synthase-like"/>
    <property type="match status" value="1"/>
</dbReference>
<dbReference type="SMART" id="SM00851">
    <property type="entry name" value="MGS"/>
    <property type="match status" value="1"/>
</dbReference>
<dbReference type="InterPro" id="IPR011607">
    <property type="entry name" value="MGS-like_dom"/>
</dbReference>
<dbReference type="HAMAP" id="MF_00139">
    <property type="entry name" value="PurH"/>
    <property type="match status" value="1"/>
</dbReference>
<dbReference type="Pfam" id="PF01808">
    <property type="entry name" value="AICARFT_IMPCHas"/>
    <property type="match status" value="1"/>
</dbReference>
<dbReference type="EMBL" id="QUMU01000002">
    <property type="protein sequence ID" value="REG35842.1"/>
    <property type="molecule type" value="Genomic_DNA"/>
</dbReference>
<evidence type="ECO:0000313" key="11">
    <source>
        <dbReference type="Proteomes" id="UP000256345"/>
    </source>
</evidence>
<evidence type="ECO:0000256" key="6">
    <source>
        <dbReference type="ARBA" id="ARBA00022801"/>
    </source>
</evidence>
<dbReference type="PROSITE" id="PS51855">
    <property type="entry name" value="MGS"/>
    <property type="match status" value="1"/>
</dbReference>
<accession>A0ABX9K8A1</accession>
<dbReference type="EC" id="2.1.2.3" evidence="8"/>
<reference evidence="10 11" key="1">
    <citation type="submission" date="2018-08" db="EMBL/GenBank/DDBJ databases">
        <title>Genomic Encyclopedia of Archaeal and Bacterial Type Strains, Phase II (KMG-II): from individual species to whole genera.</title>
        <authorList>
            <person name="Goeker M."/>
        </authorList>
    </citation>
    <scope>NUCLEOTIDE SEQUENCE [LARGE SCALE GENOMIC DNA]</scope>
    <source>
        <strain evidence="10 11">DSM 2261</strain>
    </source>
</reference>
<dbReference type="Pfam" id="PF02142">
    <property type="entry name" value="MGS"/>
    <property type="match status" value="1"/>
</dbReference>
<comment type="caution">
    <text evidence="10">The sequence shown here is derived from an EMBL/GenBank/DDBJ whole genome shotgun (WGS) entry which is preliminary data.</text>
</comment>
<dbReference type="NCBIfam" id="NF002049">
    <property type="entry name" value="PRK00881.1"/>
    <property type="match status" value="1"/>
</dbReference>
<dbReference type="Proteomes" id="UP000256345">
    <property type="component" value="Unassembled WGS sequence"/>
</dbReference>
<feature type="domain" description="MGS-like" evidence="9">
    <location>
        <begin position="9"/>
        <end position="160"/>
    </location>
</feature>
<dbReference type="PANTHER" id="PTHR11692">
    <property type="entry name" value="BIFUNCTIONAL PURINE BIOSYNTHESIS PROTEIN PURH"/>
    <property type="match status" value="1"/>
</dbReference>